<evidence type="ECO:0000256" key="1">
    <source>
        <dbReference type="SAM" id="Phobius"/>
    </source>
</evidence>
<feature type="transmembrane region" description="Helical" evidence="1">
    <location>
        <begin position="32"/>
        <end position="53"/>
    </location>
</feature>
<keyword evidence="1" id="KW-1133">Transmembrane helix</keyword>
<dbReference type="Proteomes" id="UP000178565">
    <property type="component" value="Unassembled WGS sequence"/>
</dbReference>
<keyword evidence="1" id="KW-0472">Membrane</keyword>
<sequence length="112" mass="12908">MDLRWKIYFWLYVIIFAIDLFAILPSAGTLAIPQWIGIVEGVLILLGTYSYAFKKHIFNSKIWKVVLGYMVVVWILGSVYSFVNVRLEAAIFSILIALPGFYAIYHLSEKKK</sequence>
<protein>
    <submittedName>
        <fullName evidence="2">Uncharacterized protein</fullName>
    </submittedName>
</protein>
<keyword evidence="1" id="KW-0812">Transmembrane</keyword>
<evidence type="ECO:0000313" key="2">
    <source>
        <dbReference type="EMBL" id="OGE43014.1"/>
    </source>
</evidence>
<name>A0A1F5KQ96_9BACT</name>
<dbReference type="EMBL" id="MFDM01000019">
    <property type="protein sequence ID" value="OGE43014.1"/>
    <property type="molecule type" value="Genomic_DNA"/>
</dbReference>
<organism evidence="2 3">
    <name type="scientific">Candidatus Daviesbacteria bacterium RIFCSPLOWO2_01_FULL_39_12</name>
    <dbReference type="NCBI Taxonomy" id="1797785"/>
    <lineage>
        <taxon>Bacteria</taxon>
        <taxon>Candidatus Daviesiibacteriota</taxon>
    </lineage>
</organism>
<dbReference type="STRING" id="1797785.A3B45_05265"/>
<evidence type="ECO:0000313" key="3">
    <source>
        <dbReference type="Proteomes" id="UP000178565"/>
    </source>
</evidence>
<reference evidence="2 3" key="1">
    <citation type="journal article" date="2016" name="Nat. Commun.">
        <title>Thousands of microbial genomes shed light on interconnected biogeochemical processes in an aquifer system.</title>
        <authorList>
            <person name="Anantharaman K."/>
            <person name="Brown C.T."/>
            <person name="Hug L.A."/>
            <person name="Sharon I."/>
            <person name="Castelle C.J."/>
            <person name="Probst A.J."/>
            <person name="Thomas B.C."/>
            <person name="Singh A."/>
            <person name="Wilkins M.J."/>
            <person name="Karaoz U."/>
            <person name="Brodie E.L."/>
            <person name="Williams K.H."/>
            <person name="Hubbard S.S."/>
            <person name="Banfield J.F."/>
        </authorList>
    </citation>
    <scope>NUCLEOTIDE SEQUENCE [LARGE SCALE GENOMIC DNA]</scope>
</reference>
<feature type="transmembrane region" description="Helical" evidence="1">
    <location>
        <begin position="7"/>
        <end position="26"/>
    </location>
</feature>
<dbReference type="AlphaFoldDB" id="A0A1F5KQ96"/>
<feature type="transmembrane region" description="Helical" evidence="1">
    <location>
        <begin position="89"/>
        <end position="107"/>
    </location>
</feature>
<feature type="transmembrane region" description="Helical" evidence="1">
    <location>
        <begin position="65"/>
        <end position="83"/>
    </location>
</feature>
<accession>A0A1F5KQ96</accession>
<gene>
    <name evidence="2" type="ORF">A3B45_05265</name>
</gene>
<proteinExistence type="predicted"/>
<comment type="caution">
    <text evidence="2">The sequence shown here is derived from an EMBL/GenBank/DDBJ whole genome shotgun (WGS) entry which is preliminary data.</text>
</comment>